<dbReference type="PROSITE" id="PS51257">
    <property type="entry name" value="PROKAR_LIPOPROTEIN"/>
    <property type="match status" value="1"/>
</dbReference>
<organism evidence="1 2">
    <name type="scientific">Promicromonospora umidemergens</name>
    <dbReference type="NCBI Taxonomy" id="629679"/>
    <lineage>
        <taxon>Bacteria</taxon>
        <taxon>Bacillati</taxon>
        <taxon>Actinomycetota</taxon>
        <taxon>Actinomycetes</taxon>
        <taxon>Micrococcales</taxon>
        <taxon>Promicromonosporaceae</taxon>
        <taxon>Promicromonospora</taxon>
    </lineage>
</organism>
<protein>
    <submittedName>
        <fullName evidence="1">Uncharacterized protein</fullName>
    </submittedName>
</protein>
<evidence type="ECO:0000313" key="2">
    <source>
        <dbReference type="Proteomes" id="UP001500843"/>
    </source>
</evidence>
<evidence type="ECO:0000313" key="1">
    <source>
        <dbReference type="EMBL" id="GAA4706780.1"/>
    </source>
</evidence>
<keyword evidence="2" id="KW-1185">Reference proteome</keyword>
<proteinExistence type="predicted"/>
<comment type="caution">
    <text evidence="1">The sequence shown here is derived from an EMBL/GenBank/DDBJ whole genome shotgun (WGS) entry which is preliminary data.</text>
</comment>
<accession>A0ABP8XIT0</accession>
<dbReference type="Proteomes" id="UP001500843">
    <property type="component" value="Unassembled WGS sequence"/>
</dbReference>
<sequence>MTVRLTDIAGALHFVSYGCDPGVLNMNVSLEPGDLASATSEHLVLEIIAASIVDARQLAAQHKLDPDHSRASRLSPGTLMWSGWITKQTPRTASRGVRCVLYAHPASLGMNS</sequence>
<gene>
    <name evidence="1" type="ORF">GCM10023198_31360</name>
</gene>
<dbReference type="EMBL" id="BAABHM010000012">
    <property type="protein sequence ID" value="GAA4706780.1"/>
    <property type="molecule type" value="Genomic_DNA"/>
</dbReference>
<name>A0ABP8XIT0_9MICO</name>
<reference evidence="2" key="1">
    <citation type="journal article" date="2019" name="Int. J. Syst. Evol. Microbiol.">
        <title>The Global Catalogue of Microorganisms (GCM) 10K type strain sequencing project: providing services to taxonomists for standard genome sequencing and annotation.</title>
        <authorList>
            <consortium name="The Broad Institute Genomics Platform"/>
            <consortium name="The Broad Institute Genome Sequencing Center for Infectious Disease"/>
            <person name="Wu L."/>
            <person name="Ma J."/>
        </authorList>
    </citation>
    <scope>NUCLEOTIDE SEQUENCE [LARGE SCALE GENOMIC DNA]</scope>
    <source>
        <strain evidence="2">JCM 17975</strain>
    </source>
</reference>